<evidence type="ECO:0000313" key="4">
    <source>
        <dbReference type="EMBL" id="PWN87098.1"/>
    </source>
</evidence>
<dbReference type="PANTHER" id="PTHR31573:SF1">
    <property type="entry name" value="DNA OXIDATIVE DEMETHYLASE ALKBH2"/>
    <property type="match status" value="1"/>
</dbReference>
<accession>A0A316YEM4</accession>
<dbReference type="EMBL" id="KZ819641">
    <property type="protein sequence ID" value="PWN87098.1"/>
    <property type="molecule type" value="Genomic_DNA"/>
</dbReference>
<dbReference type="GeneID" id="37044768"/>
<dbReference type="GO" id="GO:0008198">
    <property type="term" value="F:ferrous iron binding"/>
    <property type="evidence" value="ECO:0007669"/>
    <property type="project" value="TreeGrafter"/>
</dbReference>
<evidence type="ECO:0000256" key="1">
    <source>
        <dbReference type="PIRSR" id="PIRSR632852-1"/>
    </source>
</evidence>
<name>A0A316YEM4_9BASI</name>
<protein>
    <recommendedName>
        <fullName evidence="3">Fe2OG dioxygenase domain-containing protein</fullName>
    </recommendedName>
</protein>
<evidence type="ECO:0000259" key="3">
    <source>
        <dbReference type="PROSITE" id="PS51471"/>
    </source>
</evidence>
<dbReference type="InterPro" id="IPR027450">
    <property type="entry name" value="AlkB-like"/>
</dbReference>
<feature type="binding site" evidence="1">
    <location>
        <position position="335"/>
    </location>
    <ligand>
        <name>2-oxoglutarate</name>
        <dbReference type="ChEBI" id="CHEBI:16810"/>
    </ligand>
</feature>
<feature type="binding site" evidence="1">
    <location>
        <position position="232"/>
    </location>
    <ligand>
        <name>2-oxoglutarate</name>
        <dbReference type="ChEBI" id="CHEBI:16810"/>
    </ligand>
</feature>
<feature type="binding site" evidence="1">
    <location>
        <position position="230"/>
    </location>
    <ligand>
        <name>2-oxoglutarate</name>
        <dbReference type="ChEBI" id="CHEBI:16810"/>
    </ligand>
</feature>
<dbReference type="InterPro" id="IPR037151">
    <property type="entry name" value="AlkB-like_sf"/>
</dbReference>
<feature type="binding site" evidence="1">
    <location>
        <position position="339"/>
    </location>
    <ligand>
        <name>2-oxoglutarate</name>
        <dbReference type="ChEBI" id="CHEBI:16810"/>
    </ligand>
</feature>
<dbReference type="OrthoDB" id="545910at2759"/>
<feature type="binding site" evidence="1">
    <location>
        <position position="245"/>
    </location>
    <ligand>
        <name>substrate</name>
    </ligand>
</feature>
<dbReference type="GO" id="GO:0051747">
    <property type="term" value="F:cytosine C-5 DNA demethylase activity"/>
    <property type="evidence" value="ECO:0007669"/>
    <property type="project" value="TreeGrafter"/>
</dbReference>
<dbReference type="InParanoid" id="A0A316YEM4"/>
<organism evidence="4 5">
    <name type="scientific">Acaromyces ingoldii</name>
    <dbReference type="NCBI Taxonomy" id="215250"/>
    <lineage>
        <taxon>Eukaryota</taxon>
        <taxon>Fungi</taxon>
        <taxon>Dikarya</taxon>
        <taxon>Basidiomycota</taxon>
        <taxon>Ustilaginomycotina</taxon>
        <taxon>Exobasidiomycetes</taxon>
        <taxon>Exobasidiales</taxon>
        <taxon>Cryptobasidiaceae</taxon>
        <taxon>Acaromyces</taxon>
    </lineage>
</organism>
<feature type="compositionally biased region" description="Acidic residues" evidence="2">
    <location>
        <begin position="24"/>
        <end position="38"/>
    </location>
</feature>
<feature type="region of interest" description="Disordered" evidence="2">
    <location>
        <begin position="1"/>
        <end position="42"/>
    </location>
</feature>
<feature type="binding site" evidence="1">
    <location>
        <position position="324"/>
    </location>
    <ligand>
        <name>2-oxoglutarate</name>
        <dbReference type="ChEBI" id="CHEBI:16810"/>
    </ligand>
</feature>
<dbReference type="InterPro" id="IPR005123">
    <property type="entry name" value="Oxoglu/Fe-dep_dioxygenase_dom"/>
</dbReference>
<reference evidence="4 5" key="1">
    <citation type="journal article" date="2018" name="Mol. Biol. Evol.">
        <title>Broad Genomic Sampling Reveals a Smut Pathogenic Ancestry of the Fungal Clade Ustilaginomycotina.</title>
        <authorList>
            <person name="Kijpornyongpan T."/>
            <person name="Mondo S.J."/>
            <person name="Barry K."/>
            <person name="Sandor L."/>
            <person name="Lee J."/>
            <person name="Lipzen A."/>
            <person name="Pangilinan J."/>
            <person name="LaButti K."/>
            <person name="Hainaut M."/>
            <person name="Henrissat B."/>
            <person name="Grigoriev I.V."/>
            <person name="Spatafora J.W."/>
            <person name="Aime M.C."/>
        </authorList>
    </citation>
    <scope>NUCLEOTIDE SEQUENCE [LARGE SCALE GENOMIC DNA]</scope>
    <source>
        <strain evidence="4 5">MCA 4198</strain>
    </source>
</reference>
<keyword evidence="5" id="KW-1185">Reference proteome</keyword>
<feature type="domain" description="Fe2OG dioxygenase" evidence="3">
    <location>
        <begin position="223"/>
        <end position="344"/>
    </location>
</feature>
<gene>
    <name evidence="4" type="ORF">FA10DRAFT_269705</name>
</gene>
<dbReference type="GO" id="GO:0035516">
    <property type="term" value="F:broad specificity oxidative DNA demethylase activity"/>
    <property type="evidence" value="ECO:0007669"/>
    <property type="project" value="TreeGrafter"/>
</dbReference>
<sequence>MADLKTWLGGRSEGRPTKRRKGQDDDDGGGGGSGDDDDLGRAIKASKLEARVAEMDEETMLREAIRLSEAAVAVPGRPMGEESASEVNKPSPKKKVDPFQTSQLSDHTDASLLLEWPDSSFSSKPAEMINKLEGSLDLLYFRRWINAHARQHLRSWLLSNLAWHRVSYTRPSTKQRIVTPRFTATFGRDETGADMARYPVKPKEIPQVLGTLMKKVEEQTSARYNALIINYYADGTDSISYHSDDESFLGPLPTIASLSLGSSRDFYLRRKAPADVEIPPASTKSFSMGTKGHGPAASRPTEKMTLSDGDLVVMRGRTQNEWEHSIPKRANAGGRINITFRRVMTVAGTNNFQRYNRGLPSDDDTRVYRWDSREGRMMPGSGGL</sequence>
<feature type="region of interest" description="Disordered" evidence="2">
    <location>
        <begin position="73"/>
        <end position="104"/>
    </location>
</feature>
<dbReference type="AlphaFoldDB" id="A0A316YEM4"/>
<dbReference type="GO" id="GO:0006307">
    <property type="term" value="P:DNA alkylation repair"/>
    <property type="evidence" value="ECO:0007669"/>
    <property type="project" value="TreeGrafter"/>
</dbReference>
<dbReference type="Proteomes" id="UP000245768">
    <property type="component" value="Unassembled WGS sequence"/>
</dbReference>
<feature type="binding site" evidence="1">
    <location>
        <position position="242"/>
    </location>
    <ligand>
        <name>2-oxoglutarate</name>
        <dbReference type="ChEBI" id="CHEBI:16810"/>
    </ligand>
</feature>
<proteinExistence type="predicted"/>
<dbReference type="InterPro" id="IPR032852">
    <property type="entry name" value="ALKBH2"/>
</dbReference>
<dbReference type="PROSITE" id="PS51471">
    <property type="entry name" value="FE2OG_OXY"/>
    <property type="match status" value="1"/>
</dbReference>
<evidence type="ECO:0000256" key="2">
    <source>
        <dbReference type="SAM" id="MobiDB-lite"/>
    </source>
</evidence>
<dbReference type="RefSeq" id="XP_025374296.1">
    <property type="nucleotide sequence ID" value="XM_025522852.1"/>
</dbReference>
<evidence type="ECO:0000313" key="5">
    <source>
        <dbReference type="Proteomes" id="UP000245768"/>
    </source>
</evidence>
<dbReference type="PANTHER" id="PTHR31573">
    <property type="entry name" value="ALPHA-KETOGLUTARATE-DEPENDENT DIOXYGENASE ALKB HOMOLOG 2"/>
    <property type="match status" value="1"/>
</dbReference>
<dbReference type="Pfam" id="PF13532">
    <property type="entry name" value="2OG-FeII_Oxy_2"/>
    <property type="match status" value="1"/>
</dbReference>
<dbReference type="SUPFAM" id="SSF51197">
    <property type="entry name" value="Clavaminate synthase-like"/>
    <property type="match status" value="1"/>
</dbReference>
<dbReference type="STRING" id="215250.A0A316YEM4"/>
<feature type="binding site" evidence="1">
    <location>
        <position position="341"/>
    </location>
    <ligand>
        <name>2-oxoglutarate</name>
        <dbReference type="ChEBI" id="CHEBI:16810"/>
    </ligand>
</feature>
<feature type="region of interest" description="Disordered" evidence="2">
    <location>
        <begin position="279"/>
        <end position="303"/>
    </location>
</feature>
<dbReference type="Gene3D" id="2.60.120.590">
    <property type="entry name" value="Alpha-ketoglutarate-dependent dioxygenase AlkB-like"/>
    <property type="match status" value="1"/>
</dbReference>